<dbReference type="SUPFAM" id="SSF54427">
    <property type="entry name" value="NTF2-like"/>
    <property type="match status" value="1"/>
</dbReference>
<organism evidence="1 2">
    <name type="scientific">Buttiauxella izardii</name>
    <dbReference type="NCBI Taxonomy" id="82991"/>
    <lineage>
        <taxon>Bacteria</taxon>
        <taxon>Pseudomonadati</taxon>
        <taxon>Pseudomonadota</taxon>
        <taxon>Gammaproteobacteria</taxon>
        <taxon>Enterobacterales</taxon>
        <taxon>Enterobacteriaceae</taxon>
        <taxon>Buttiauxella</taxon>
    </lineage>
</organism>
<dbReference type="InterPro" id="IPR032710">
    <property type="entry name" value="NTF2-like_dom_sf"/>
</dbReference>
<gene>
    <name evidence="1" type="ORF">D6029_20145</name>
</gene>
<protein>
    <submittedName>
        <fullName evidence="1">Polyketide cyclase</fullName>
    </submittedName>
</protein>
<dbReference type="AlphaFoldDB" id="A0A3A5JLV7"/>
<dbReference type="Gene3D" id="3.10.450.50">
    <property type="match status" value="1"/>
</dbReference>
<proteinExistence type="predicted"/>
<sequence length="140" mass="16151">MKMTHLDVVKAYFKYCVDGKDVERVNEFFDENVVIHRPDCPGPLVGLEVFKKGLRENVTDRYKTIVTTFQKEVVADDQVVVALTHVATGSNTWNGFDVRGRDVTWTSLTYFRFNTSGKIVEEIVERNELNMARQLELVDF</sequence>
<dbReference type="InterPro" id="IPR009959">
    <property type="entry name" value="Cyclase_SnoaL-like"/>
</dbReference>
<comment type="caution">
    <text evidence="1">The sequence shown here is derived from an EMBL/GenBank/DDBJ whole genome shotgun (WGS) entry which is preliminary data.</text>
</comment>
<dbReference type="OrthoDB" id="9182871at2"/>
<evidence type="ECO:0000313" key="2">
    <source>
        <dbReference type="Proteomes" id="UP000276295"/>
    </source>
</evidence>
<dbReference type="EMBL" id="QZWH01000056">
    <property type="protein sequence ID" value="RJT18606.1"/>
    <property type="molecule type" value="Genomic_DNA"/>
</dbReference>
<dbReference type="GO" id="GO:0030638">
    <property type="term" value="P:polyketide metabolic process"/>
    <property type="evidence" value="ECO:0007669"/>
    <property type="project" value="InterPro"/>
</dbReference>
<reference evidence="1 2" key="1">
    <citation type="submission" date="2018-09" db="EMBL/GenBank/DDBJ databases">
        <title>Draft genome sequence of Buttiauxella izardii CCUG 35510T.</title>
        <authorList>
            <person name="Salva-Serra F."/>
            <person name="Marathe N."/>
            <person name="Moore E."/>
            <person name="Stadler-Svensson L."/>
            <person name="Engstrom-Jakobsson H."/>
        </authorList>
    </citation>
    <scope>NUCLEOTIDE SEQUENCE [LARGE SCALE GENOMIC DNA]</scope>
    <source>
        <strain evidence="1 2">CCUG 35510</strain>
    </source>
</reference>
<dbReference type="Proteomes" id="UP000276295">
    <property type="component" value="Unassembled WGS sequence"/>
</dbReference>
<keyword evidence="2" id="KW-1185">Reference proteome</keyword>
<dbReference type="Pfam" id="PF07366">
    <property type="entry name" value="SnoaL"/>
    <property type="match status" value="1"/>
</dbReference>
<name>A0A3A5JLV7_9ENTR</name>
<evidence type="ECO:0000313" key="1">
    <source>
        <dbReference type="EMBL" id="RJT18606.1"/>
    </source>
</evidence>
<accession>A0A3A5JLV7</accession>